<gene>
    <name evidence="2" type="ORF">ECPE_LOCUS8809</name>
</gene>
<evidence type="ECO:0000313" key="2">
    <source>
        <dbReference type="EMBL" id="VDP84225.1"/>
    </source>
</evidence>
<proteinExistence type="predicted"/>
<sequence>MKSVHEPAGPCEFDLREAGLLPVNKGDVLRVIQVYMGPRILVQNQHGEYGLVRAEDVAEIQTERKKKHNSGASGRRRCQIM</sequence>
<feature type="compositionally biased region" description="Basic residues" evidence="1">
    <location>
        <begin position="64"/>
        <end position="81"/>
    </location>
</feature>
<evidence type="ECO:0000256" key="1">
    <source>
        <dbReference type="SAM" id="MobiDB-lite"/>
    </source>
</evidence>
<dbReference type="EMBL" id="UZAN01046493">
    <property type="protein sequence ID" value="VDP84225.1"/>
    <property type="molecule type" value="Genomic_DNA"/>
</dbReference>
<name>A0A3P8I4G0_9TREM</name>
<dbReference type="AlphaFoldDB" id="A0A3P8I4G0"/>
<evidence type="ECO:0000313" key="3">
    <source>
        <dbReference type="Proteomes" id="UP000272942"/>
    </source>
</evidence>
<dbReference type="Gene3D" id="2.30.30.40">
    <property type="entry name" value="SH3 Domains"/>
    <property type="match status" value="1"/>
</dbReference>
<dbReference type="OrthoDB" id="10412584at2759"/>
<protein>
    <submittedName>
        <fullName evidence="2">Uncharacterized protein</fullName>
    </submittedName>
</protein>
<feature type="region of interest" description="Disordered" evidence="1">
    <location>
        <begin position="62"/>
        <end position="81"/>
    </location>
</feature>
<accession>A0A3P8I4G0</accession>
<organism evidence="2 3">
    <name type="scientific">Echinostoma caproni</name>
    <dbReference type="NCBI Taxonomy" id="27848"/>
    <lineage>
        <taxon>Eukaryota</taxon>
        <taxon>Metazoa</taxon>
        <taxon>Spiralia</taxon>
        <taxon>Lophotrochozoa</taxon>
        <taxon>Platyhelminthes</taxon>
        <taxon>Trematoda</taxon>
        <taxon>Digenea</taxon>
        <taxon>Plagiorchiida</taxon>
        <taxon>Echinostomata</taxon>
        <taxon>Echinostomatoidea</taxon>
        <taxon>Echinostomatidae</taxon>
        <taxon>Echinostoma</taxon>
    </lineage>
</organism>
<dbReference type="Proteomes" id="UP000272942">
    <property type="component" value="Unassembled WGS sequence"/>
</dbReference>
<keyword evidence="3" id="KW-1185">Reference proteome</keyword>
<reference evidence="2 3" key="1">
    <citation type="submission" date="2018-11" db="EMBL/GenBank/DDBJ databases">
        <authorList>
            <consortium name="Pathogen Informatics"/>
        </authorList>
    </citation>
    <scope>NUCLEOTIDE SEQUENCE [LARGE SCALE GENOMIC DNA]</scope>
    <source>
        <strain evidence="2 3">Egypt</strain>
    </source>
</reference>